<name>Q18249_CAEEL</name>
<dbReference type="HOGENOM" id="CLU_1054591_0_0_1"/>
<evidence type="ECO:0000313" key="1">
    <source>
        <dbReference type="EMBL" id="CAA93740.1"/>
    </source>
</evidence>
<reference evidence="1 2" key="1">
    <citation type="journal article" date="1998" name="Science">
        <title>Genome sequence of the nematode C. elegans: a platform for investigating biology.</title>
        <authorList>
            <consortium name="The C. elegans sequencing consortium"/>
            <person name="Sulson J.E."/>
            <person name="Waterston R."/>
        </authorList>
    </citation>
    <scope>NUCLEOTIDE SEQUENCE [LARGE SCALE GENOMIC DNA]</scope>
    <source>
        <strain evidence="1 2">Bristol N2</strain>
    </source>
</reference>
<dbReference type="Gene3D" id="1.25.10.10">
    <property type="entry name" value="Leucine-rich Repeat Variant"/>
    <property type="match status" value="1"/>
</dbReference>
<dbReference type="InParanoid" id="Q18249"/>
<proteinExistence type="predicted"/>
<dbReference type="AGR" id="WB:WBGene00007771"/>
<dbReference type="CTD" id="182961"/>
<dbReference type="FunCoup" id="Q18249">
    <property type="interactions" value="6"/>
</dbReference>
<dbReference type="EMBL" id="BX284606">
    <property type="protein sequence ID" value="CAA93740.1"/>
    <property type="molecule type" value="Genomic_DNA"/>
</dbReference>
<dbReference type="PaxDb" id="6239-C27C12.1"/>
<protein>
    <submittedName>
        <fullName evidence="1">E3 ubiquitin-protein ligase LIN-1</fullName>
    </submittedName>
</protein>
<dbReference type="Bgee" id="WBGene00007771">
    <property type="expression patterns" value="Expressed in germ line (C elegans) and 4 other cell types or tissues"/>
</dbReference>
<dbReference type="InterPro" id="IPR011989">
    <property type="entry name" value="ARM-like"/>
</dbReference>
<accession>Q18249</accession>
<dbReference type="STRING" id="6239.C27C12.1.1"/>
<dbReference type="UCSC" id="C27C12.1">
    <property type="organism name" value="c. elegans"/>
</dbReference>
<organism evidence="1 2">
    <name type="scientific">Caenorhabditis elegans</name>
    <dbReference type="NCBI Taxonomy" id="6239"/>
    <lineage>
        <taxon>Eukaryota</taxon>
        <taxon>Metazoa</taxon>
        <taxon>Ecdysozoa</taxon>
        <taxon>Nematoda</taxon>
        <taxon>Chromadorea</taxon>
        <taxon>Rhabditida</taxon>
        <taxon>Rhabditina</taxon>
        <taxon>Rhabditomorpha</taxon>
        <taxon>Rhabditoidea</taxon>
        <taxon>Rhabditidae</taxon>
        <taxon>Peloderinae</taxon>
        <taxon>Caenorhabditis</taxon>
    </lineage>
</organism>
<sequence>MDHRSSSPFLQILPPDEVEKLLHSMKQAKEELETLGNGDESLFLCPQKITHCSTVSWKPNNVLAPALPKQNALNFNGNEQLSHENEAHSEIPSLLTFQEKGEEDTVEVTRDNYNEIDTVEDFRSIEPALENSPKILVDDSMEATQTFIEETNDFQNDTVHSLDGTLEIENRRLCLLGMLVEMKEICKSVKVDLLLNLIPDLAPVAVQACNSASSLSRKEAIYCLVYMVKQVGAEEMEKYLEPLTTAKRTLLQIYIDRSSKDDSK</sequence>
<dbReference type="GeneID" id="182961"/>
<dbReference type="eggNOG" id="KOG2956">
    <property type="taxonomic scope" value="Eukaryota"/>
</dbReference>
<dbReference type="Proteomes" id="UP000001940">
    <property type="component" value="Chromosome X"/>
</dbReference>
<dbReference type="OrthoDB" id="46159at2759"/>
<evidence type="ECO:0000313" key="3">
    <source>
        <dbReference type="WormBase" id="C27C12.1"/>
    </source>
</evidence>
<keyword evidence="2" id="KW-1185">Reference proteome</keyword>
<evidence type="ECO:0000313" key="2">
    <source>
        <dbReference type="Proteomes" id="UP000001940"/>
    </source>
</evidence>
<dbReference type="RefSeq" id="NP_510464.1">
    <property type="nucleotide sequence ID" value="NM_078063.4"/>
</dbReference>
<dbReference type="PIR" id="T19511">
    <property type="entry name" value="T19511"/>
</dbReference>
<dbReference type="PhylomeDB" id="Q18249"/>
<dbReference type="KEGG" id="cel:CELE_C27C12.1"/>
<dbReference type="AlphaFoldDB" id="Q18249"/>
<dbReference type="WormBase" id="C27C12.1">
    <property type="protein sequence ID" value="CE05318"/>
    <property type="gene ID" value="WBGene00007771"/>
</dbReference>
<dbReference type="SMR" id="Q18249"/>
<gene>
    <name evidence="1 3" type="ORF">C27C12.1</name>
    <name evidence="1" type="ORF">CELE_C27C12.1</name>
</gene>